<reference evidence="2" key="1">
    <citation type="journal article" date="2021" name="Sci. Adv.">
        <title>The American lobster genome reveals insights on longevity, neural, and immune adaptations.</title>
        <authorList>
            <person name="Polinski J.M."/>
            <person name="Zimin A.V."/>
            <person name="Clark K.F."/>
            <person name="Kohn A.B."/>
            <person name="Sadowski N."/>
            <person name="Timp W."/>
            <person name="Ptitsyn A."/>
            <person name="Khanna P."/>
            <person name="Romanova D.Y."/>
            <person name="Williams P."/>
            <person name="Greenwood S.J."/>
            <person name="Moroz L.L."/>
            <person name="Walt D.R."/>
            <person name="Bodnar A.G."/>
        </authorList>
    </citation>
    <scope>NUCLEOTIDE SEQUENCE</scope>
    <source>
        <strain evidence="2">GMGI-L3</strain>
    </source>
</reference>
<evidence type="ECO:0000313" key="2">
    <source>
        <dbReference type="EMBL" id="KAG7161594.1"/>
    </source>
</evidence>
<evidence type="ECO:0000313" key="3">
    <source>
        <dbReference type="Proteomes" id="UP000747542"/>
    </source>
</evidence>
<dbReference type="EMBL" id="JAHLQT010028947">
    <property type="protein sequence ID" value="KAG7161594.1"/>
    <property type="molecule type" value="Genomic_DNA"/>
</dbReference>
<dbReference type="CDD" id="cd00037">
    <property type="entry name" value="CLECT"/>
    <property type="match status" value="1"/>
</dbReference>
<keyword evidence="3" id="KW-1185">Reference proteome</keyword>
<dbReference type="InterPro" id="IPR018378">
    <property type="entry name" value="C-type_lectin_CS"/>
</dbReference>
<dbReference type="InterPro" id="IPR001304">
    <property type="entry name" value="C-type_lectin-like"/>
</dbReference>
<accession>A0A8J5JV01</accession>
<organism evidence="2 3">
    <name type="scientific">Homarus americanus</name>
    <name type="common">American lobster</name>
    <dbReference type="NCBI Taxonomy" id="6706"/>
    <lineage>
        <taxon>Eukaryota</taxon>
        <taxon>Metazoa</taxon>
        <taxon>Ecdysozoa</taxon>
        <taxon>Arthropoda</taxon>
        <taxon>Crustacea</taxon>
        <taxon>Multicrustacea</taxon>
        <taxon>Malacostraca</taxon>
        <taxon>Eumalacostraca</taxon>
        <taxon>Eucarida</taxon>
        <taxon>Decapoda</taxon>
        <taxon>Pleocyemata</taxon>
        <taxon>Astacidea</taxon>
        <taxon>Nephropoidea</taxon>
        <taxon>Nephropidae</taxon>
        <taxon>Homarus</taxon>
    </lineage>
</organism>
<gene>
    <name evidence="2" type="primary">Cd209-L7</name>
    <name evidence="2" type="ORF">Hamer_G014157</name>
</gene>
<dbReference type="PROSITE" id="PS00615">
    <property type="entry name" value="C_TYPE_LECTIN_1"/>
    <property type="match status" value="1"/>
</dbReference>
<name>A0A8J5JV01_HOMAM</name>
<proteinExistence type="predicted"/>
<dbReference type="AlphaFoldDB" id="A0A8J5JV01"/>
<protein>
    <submittedName>
        <fullName evidence="2">CD209 antigen-like 7</fullName>
    </submittedName>
</protein>
<feature type="domain" description="C-type lectin" evidence="1">
    <location>
        <begin position="87"/>
        <end position="247"/>
    </location>
</feature>
<dbReference type="OrthoDB" id="8950604at2759"/>
<dbReference type="Proteomes" id="UP000747542">
    <property type="component" value="Unassembled WGS sequence"/>
</dbReference>
<evidence type="ECO:0000259" key="1">
    <source>
        <dbReference type="PROSITE" id="PS50041"/>
    </source>
</evidence>
<dbReference type="PANTHER" id="PTHR21407">
    <property type="entry name" value="RE43931P-RELATED"/>
    <property type="match status" value="1"/>
</dbReference>
<dbReference type="SMART" id="SM00034">
    <property type="entry name" value="CLECT"/>
    <property type="match status" value="1"/>
</dbReference>
<dbReference type="PANTHER" id="PTHR21407:SF1">
    <property type="entry name" value="RE43931P"/>
    <property type="match status" value="1"/>
</dbReference>
<comment type="caution">
    <text evidence="2">The sequence shown here is derived from an EMBL/GenBank/DDBJ whole genome shotgun (WGS) entry which is preliminary data.</text>
</comment>
<sequence length="264" mass="29938">MGVMVAHPLPTTPWPGSALRQRVRRLSPVTQRSSSRQVVDPTALLARMLRVCVVLALLVVMVMGQGRELIRPDPKACKNRIKHAATFRNGHYYFFSWLHGPTQKHERDWLDARNICRKHCQDLVSIETQEENTFVKNALGEGNVKYIWTSGRKCNFDGCDRPDLKPTIINGWFWSGSNGRIPPTNSTFGWNGDWSRTGGGNQPQPDNREFGENGTDEACIAILNNFYNDGIVWHDVACHHVKPWICEDSEELLGFARSLDRSIP</sequence>
<dbReference type="PROSITE" id="PS50041">
    <property type="entry name" value="C_TYPE_LECTIN_2"/>
    <property type="match status" value="1"/>
</dbReference>